<evidence type="ECO:0000313" key="3">
    <source>
        <dbReference type="Proteomes" id="UP000076532"/>
    </source>
</evidence>
<proteinExistence type="predicted"/>
<dbReference type="AlphaFoldDB" id="A0A166SGA2"/>
<evidence type="ECO:0000256" key="1">
    <source>
        <dbReference type="SAM" id="MobiDB-lite"/>
    </source>
</evidence>
<feature type="compositionally biased region" description="Polar residues" evidence="1">
    <location>
        <begin position="107"/>
        <end position="120"/>
    </location>
</feature>
<dbReference type="OrthoDB" id="1938591at2759"/>
<keyword evidence="3" id="KW-1185">Reference proteome</keyword>
<organism evidence="2 3">
    <name type="scientific">Athelia psychrophila</name>
    <dbReference type="NCBI Taxonomy" id="1759441"/>
    <lineage>
        <taxon>Eukaryota</taxon>
        <taxon>Fungi</taxon>
        <taxon>Dikarya</taxon>
        <taxon>Basidiomycota</taxon>
        <taxon>Agaricomycotina</taxon>
        <taxon>Agaricomycetes</taxon>
        <taxon>Agaricomycetidae</taxon>
        <taxon>Atheliales</taxon>
        <taxon>Atheliaceae</taxon>
        <taxon>Athelia</taxon>
    </lineage>
</organism>
<protein>
    <submittedName>
        <fullName evidence="2">Uncharacterized protein</fullName>
    </submittedName>
</protein>
<feature type="compositionally biased region" description="Pro residues" evidence="1">
    <location>
        <begin position="76"/>
        <end position="92"/>
    </location>
</feature>
<sequence length="155" mass="16761">MSFYVLTEGDLINKSVAIIFATREKRSLVSHGTQKYVSSLLTLRNIDEQLAGCNAPFAGAAQCFTSQPQASVARPPHNPVPNSAPPRPPVTPQQPQYQAQRHPSPHHQPTPQGTHLTPSLATQSNAGNVILVLLITRYVIYTSHPFNSSSTAATI</sequence>
<feature type="region of interest" description="Disordered" evidence="1">
    <location>
        <begin position="66"/>
        <end position="120"/>
    </location>
</feature>
<reference evidence="2 3" key="1">
    <citation type="journal article" date="2016" name="Mol. Biol. Evol.">
        <title>Comparative Genomics of Early-Diverging Mushroom-Forming Fungi Provides Insights into the Origins of Lignocellulose Decay Capabilities.</title>
        <authorList>
            <person name="Nagy L.G."/>
            <person name="Riley R."/>
            <person name="Tritt A."/>
            <person name="Adam C."/>
            <person name="Daum C."/>
            <person name="Floudas D."/>
            <person name="Sun H."/>
            <person name="Yadav J.S."/>
            <person name="Pangilinan J."/>
            <person name="Larsson K.H."/>
            <person name="Matsuura K."/>
            <person name="Barry K."/>
            <person name="Labutti K."/>
            <person name="Kuo R."/>
            <person name="Ohm R.A."/>
            <person name="Bhattacharya S.S."/>
            <person name="Shirouzu T."/>
            <person name="Yoshinaga Y."/>
            <person name="Martin F.M."/>
            <person name="Grigoriev I.V."/>
            <person name="Hibbett D.S."/>
        </authorList>
    </citation>
    <scope>NUCLEOTIDE SEQUENCE [LARGE SCALE GENOMIC DNA]</scope>
    <source>
        <strain evidence="2 3">CBS 109695</strain>
    </source>
</reference>
<evidence type="ECO:0000313" key="2">
    <source>
        <dbReference type="EMBL" id="KZP29414.1"/>
    </source>
</evidence>
<gene>
    <name evidence="2" type="ORF">FIBSPDRAFT_946704</name>
</gene>
<name>A0A166SGA2_9AGAM</name>
<dbReference type="Proteomes" id="UP000076532">
    <property type="component" value="Unassembled WGS sequence"/>
</dbReference>
<feature type="compositionally biased region" description="Low complexity" evidence="1">
    <location>
        <begin position="93"/>
        <end position="102"/>
    </location>
</feature>
<dbReference type="EMBL" id="KV417498">
    <property type="protein sequence ID" value="KZP29414.1"/>
    <property type="molecule type" value="Genomic_DNA"/>
</dbReference>
<accession>A0A166SGA2</accession>